<evidence type="ECO:0000256" key="1">
    <source>
        <dbReference type="SAM" id="Phobius"/>
    </source>
</evidence>
<reference evidence="3 4" key="1">
    <citation type="submission" date="2017-03" db="EMBL/GenBank/DDBJ databases">
        <title>An alternative strategy for trypanosome survival in the mammalian bloodstream revealed through genome and transcriptome analysis of the ubiquitous bovine parasite Trypanosoma (Megatrypanum) theileri.</title>
        <authorList>
            <person name="Kelly S."/>
            <person name="Ivens A."/>
            <person name="Mott A."/>
            <person name="O'Neill E."/>
            <person name="Emms D."/>
            <person name="Macleod O."/>
            <person name="Voorheis P."/>
            <person name="Matthews J."/>
            <person name="Matthews K."/>
            <person name="Carrington M."/>
        </authorList>
    </citation>
    <scope>NUCLEOTIDE SEQUENCE [LARGE SCALE GENOMIC DNA]</scope>
    <source>
        <strain evidence="3">Edinburgh</strain>
    </source>
</reference>
<dbReference type="VEuPathDB" id="TriTrypDB:TM35_000461470"/>
<dbReference type="RefSeq" id="XP_028878394.1">
    <property type="nucleotide sequence ID" value="XM_029030326.1"/>
</dbReference>
<gene>
    <name evidence="3" type="ORF">TM35_000461470</name>
</gene>
<protein>
    <submittedName>
        <fullName evidence="3">Uncharacterized protein</fullName>
    </submittedName>
</protein>
<dbReference type="AlphaFoldDB" id="A0A1X0NII0"/>
<organism evidence="3 4">
    <name type="scientific">Trypanosoma theileri</name>
    <dbReference type="NCBI Taxonomy" id="67003"/>
    <lineage>
        <taxon>Eukaryota</taxon>
        <taxon>Discoba</taxon>
        <taxon>Euglenozoa</taxon>
        <taxon>Kinetoplastea</taxon>
        <taxon>Metakinetoplastina</taxon>
        <taxon>Trypanosomatida</taxon>
        <taxon>Trypanosomatidae</taxon>
        <taxon>Trypanosoma</taxon>
    </lineage>
</organism>
<dbReference type="GeneID" id="39990106"/>
<dbReference type="EMBL" id="NBCO01000046">
    <property type="protein sequence ID" value="ORC84328.1"/>
    <property type="molecule type" value="Genomic_DNA"/>
</dbReference>
<keyword evidence="1" id="KW-0812">Transmembrane</keyword>
<dbReference type="OrthoDB" id="242531at2759"/>
<feature type="signal peptide" evidence="2">
    <location>
        <begin position="1"/>
        <end position="24"/>
    </location>
</feature>
<feature type="transmembrane region" description="Helical" evidence="1">
    <location>
        <begin position="436"/>
        <end position="460"/>
    </location>
</feature>
<proteinExistence type="predicted"/>
<evidence type="ECO:0000256" key="2">
    <source>
        <dbReference type="SAM" id="SignalP"/>
    </source>
</evidence>
<evidence type="ECO:0000313" key="4">
    <source>
        <dbReference type="Proteomes" id="UP000192257"/>
    </source>
</evidence>
<keyword evidence="1" id="KW-1133">Transmembrane helix</keyword>
<feature type="chain" id="PRO_5012507181" evidence="2">
    <location>
        <begin position="25"/>
        <end position="484"/>
    </location>
</feature>
<accession>A0A1X0NII0</accession>
<comment type="caution">
    <text evidence="3">The sequence shown here is derived from an EMBL/GenBank/DDBJ whole genome shotgun (WGS) entry which is preliminary data.</text>
</comment>
<evidence type="ECO:0000313" key="3">
    <source>
        <dbReference type="EMBL" id="ORC84328.1"/>
    </source>
</evidence>
<dbReference type="Proteomes" id="UP000192257">
    <property type="component" value="Unassembled WGS sequence"/>
</dbReference>
<name>A0A1X0NII0_9TRYP</name>
<sequence>MTHITRVWTVLSIILLCLLSPVNSETEELDEGIEKYHDAITKTIHWAQTINTLVEPFFEGGNSQVWIDVLKGFTHQKVRTIDEEREKKETYTLYPRSKLRDAVQESGEKSNDVQIEPFNGLNVPKERPVRSGRECSYGHPAVPASTVFRCNGKNLSAIEYSQLNNGEQNSCTFPEDTLEVCICPPSATWTLKGIQESWMCTPRLLMVTPRLSDKYICRDEMEHNPLGLEQRSESDFCLRVRRREILNLSVSISYRWAENNEMANFIALSDKVVVFGKVPENQVFVTLKEGAVGTYNELGSSEDLFAFAVSHNYSNPYAFRMNFNHPMQKDGYFERIVYPFSHPEMMESGRELIELSTISALNEFFGGKGNNTIRNVHVDLGLLGDEFVTGNTMYMEIGFASTGVPLKHRHARVWITFEDIPTPPEQYKYGQPVNPLIVAVAVIASALVVGIIVGLVRYFCHQQQVIEDRLVTNPLRGRESKKQR</sequence>
<keyword evidence="2" id="KW-0732">Signal</keyword>
<keyword evidence="1" id="KW-0472">Membrane</keyword>
<keyword evidence="4" id="KW-1185">Reference proteome</keyword>